<comment type="caution">
    <text evidence="1">The sequence shown here is derived from an EMBL/GenBank/DDBJ whole genome shotgun (WGS) entry which is preliminary data.</text>
</comment>
<accession>A0ABP3J0C7</accession>
<dbReference type="EMBL" id="BAAADM010000027">
    <property type="protein sequence ID" value="GAA0435454.1"/>
    <property type="molecule type" value="Genomic_DNA"/>
</dbReference>
<name>A0ABP3J0C7_9BACI</name>
<gene>
    <name evidence="1" type="ORF">GCM10008983_10060</name>
</gene>
<organism evidence="1 2">
    <name type="scientific">Lentibacillus halophilus</name>
    <dbReference type="NCBI Taxonomy" id="295065"/>
    <lineage>
        <taxon>Bacteria</taxon>
        <taxon>Bacillati</taxon>
        <taxon>Bacillota</taxon>
        <taxon>Bacilli</taxon>
        <taxon>Bacillales</taxon>
        <taxon>Bacillaceae</taxon>
        <taxon>Lentibacillus</taxon>
    </lineage>
</organism>
<protein>
    <submittedName>
        <fullName evidence="1">Uncharacterized protein</fullName>
    </submittedName>
</protein>
<evidence type="ECO:0000313" key="1">
    <source>
        <dbReference type="EMBL" id="GAA0435454.1"/>
    </source>
</evidence>
<keyword evidence="2" id="KW-1185">Reference proteome</keyword>
<sequence>MSKERKDQVNRYLQSNTGFTFPISQEKKRTEIEKTKVEKDILRGILNEMNMREDTLETESDGQFASVGTKVKSLFLYCLL</sequence>
<dbReference type="Proteomes" id="UP001501459">
    <property type="component" value="Unassembled WGS sequence"/>
</dbReference>
<reference evidence="2" key="1">
    <citation type="journal article" date="2019" name="Int. J. Syst. Evol. Microbiol.">
        <title>The Global Catalogue of Microorganisms (GCM) 10K type strain sequencing project: providing services to taxonomists for standard genome sequencing and annotation.</title>
        <authorList>
            <consortium name="The Broad Institute Genomics Platform"/>
            <consortium name="The Broad Institute Genome Sequencing Center for Infectious Disease"/>
            <person name="Wu L."/>
            <person name="Ma J."/>
        </authorList>
    </citation>
    <scope>NUCLEOTIDE SEQUENCE [LARGE SCALE GENOMIC DNA]</scope>
    <source>
        <strain evidence="2">JCM 12149</strain>
    </source>
</reference>
<proteinExistence type="predicted"/>
<evidence type="ECO:0000313" key="2">
    <source>
        <dbReference type="Proteomes" id="UP001501459"/>
    </source>
</evidence>